<dbReference type="OrthoDB" id="9768284at2"/>
<dbReference type="Proteomes" id="UP000001887">
    <property type="component" value="Chromosome"/>
</dbReference>
<sequence>MAIAIERLIERPECLPLLADWLLAEWPESVGHARSEALINMAGRTNLHRLPLGLVAFDDGWPVGMATLALDRAPPELEFKTAYLPCLTTLYVDPPARRRGIGTLLCDAIAGEAARLGRSEIFLYTLDAAEFYRARNWQQLTDATPVFMRRSLATS</sequence>
<dbReference type="KEGG" id="psl:Psta_0146"/>
<evidence type="ECO:0000313" key="2">
    <source>
        <dbReference type="EMBL" id="ADB14842.1"/>
    </source>
</evidence>
<dbReference type="InterPro" id="IPR000182">
    <property type="entry name" value="GNAT_dom"/>
</dbReference>
<keyword evidence="3" id="KW-1185">Reference proteome</keyword>
<name>D2R0H4_PIRSD</name>
<dbReference type="STRING" id="530564.Psta_0146"/>
<keyword evidence="2" id="KW-0808">Transferase</keyword>
<dbReference type="HOGENOM" id="CLU_117112_4_0_0"/>
<dbReference type="PROSITE" id="PS51186">
    <property type="entry name" value="GNAT"/>
    <property type="match status" value="1"/>
</dbReference>
<feature type="domain" description="N-acetyltransferase" evidence="1">
    <location>
        <begin position="3"/>
        <end position="153"/>
    </location>
</feature>
<dbReference type="Pfam" id="PF00583">
    <property type="entry name" value="Acetyltransf_1"/>
    <property type="match status" value="1"/>
</dbReference>
<dbReference type="SUPFAM" id="SSF55729">
    <property type="entry name" value="Acyl-CoA N-acyltransferases (Nat)"/>
    <property type="match status" value="1"/>
</dbReference>
<evidence type="ECO:0000313" key="3">
    <source>
        <dbReference type="Proteomes" id="UP000001887"/>
    </source>
</evidence>
<proteinExistence type="predicted"/>
<organism evidence="2 3">
    <name type="scientific">Pirellula staleyi (strain ATCC 27377 / DSM 6068 / ICPB 4128)</name>
    <name type="common">Pirella staleyi</name>
    <dbReference type="NCBI Taxonomy" id="530564"/>
    <lineage>
        <taxon>Bacteria</taxon>
        <taxon>Pseudomonadati</taxon>
        <taxon>Planctomycetota</taxon>
        <taxon>Planctomycetia</taxon>
        <taxon>Pirellulales</taxon>
        <taxon>Pirellulaceae</taxon>
        <taxon>Pirellula</taxon>
    </lineage>
</organism>
<dbReference type="CDD" id="cd04301">
    <property type="entry name" value="NAT_SF"/>
    <property type="match status" value="1"/>
</dbReference>
<reference evidence="2 3" key="1">
    <citation type="journal article" date="2009" name="Stand. Genomic Sci.">
        <title>Complete genome sequence of Pirellula staleyi type strain (ATCC 27377).</title>
        <authorList>
            <person name="Clum A."/>
            <person name="Tindall B.J."/>
            <person name="Sikorski J."/>
            <person name="Ivanova N."/>
            <person name="Mavrommatis K."/>
            <person name="Lucas S."/>
            <person name="Glavina del Rio T."/>
            <person name="Nolan M."/>
            <person name="Chen F."/>
            <person name="Tice H."/>
            <person name="Pitluck S."/>
            <person name="Cheng J.F."/>
            <person name="Chertkov O."/>
            <person name="Brettin T."/>
            <person name="Han C."/>
            <person name="Detter J.C."/>
            <person name="Kuske C."/>
            <person name="Bruce D."/>
            <person name="Goodwin L."/>
            <person name="Ovchinikova G."/>
            <person name="Pati A."/>
            <person name="Mikhailova N."/>
            <person name="Chen A."/>
            <person name="Palaniappan K."/>
            <person name="Land M."/>
            <person name="Hauser L."/>
            <person name="Chang Y.J."/>
            <person name="Jeffries C.D."/>
            <person name="Chain P."/>
            <person name="Rohde M."/>
            <person name="Goker M."/>
            <person name="Bristow J."/>
            <person name="Eisen J.A."/>
            <person name="Markowitz V."/>
            <person name="Hugenholtz P."/>
            <person name="Kyrpides N.C."/>
            <person name="Klenk H.P."/>
            <person name="Lapidus A."/>
        </authorList>
    </citation>
    <scope>NUCLEOTIDE SEQUENCE [LARGE SCALE GENOMIC DNA]</scope>
    <source>
        <strain evidence="3">ATCC 27377 / DSM 6068 / ICPB 4128</strain>
    </source>
</reference>
<accession>D2R0H4</accession>
<gene>
    <name evidence="2" type="ordered locus">Psta_0146</name>
</gene>
<protein>
    <submittedName>
        <fullName evidence="2">GCN5-related N-acetyltransferase</fullName>
    </submittedName>
</protein>
<dbReference type="EMBL" id="CP001848">
    <property type="protein sequence ID" value="ADB14842.1"/>
    <property type="molecule type" value="Genomic_DNA"/>
</dbReference>
<dbReference type="AlphaFoldDB" id="D2R0H4"/>
<dbReference type="GO" id="GO:0016747">
    <property type="term" value="F:acyltransferase activity, transferring groups other than amino-acyl groups"/>
    <property type="evidence" value="ECO:0007669"/>
    <property type="project" value="InterPro"/>
</dbReference>
<dbReference type="Gene3D" id="3.40.630.30">
    <property type="match status" value="1"/>
</dbReference>
<dbReference type="InterPro" id="IPR016181">
    <property type="entry name" value="Acyl_CoA_acyltransferase"/>
</dbReference>
<evidence type="ECO:0000259" key="1">
    <source>
        <dbReference type="PROSITE" id="PS51186"/>
    </source>
</evidence>
<dbReference type="eggNOG" id="COG0456">
    <property type="taxonomic scope" value="Bacteria"/>
</dbReference>